<keyword evidence="4" id="KW-0347">Helicase</keyword>
<dbReference type="GO" id="GO:0005524">
    <property type="term" value="F:ATP binding"/>
    <property type="evidence" value="ECO:0007669"/>
    <property type="project" value="UniProtKB-KW"/>
</dbReference>
<dbReference type="GO" id="GO:0004386">
    <property type="term" value="F:helicase activity"/>
    <property type="evidence" value="ECO:0007669"/>
    <property type="project" value="UniProtKB-KW"/>
</dbReference>
<comment type="caution">
    <text evidence="8">The sequence shown here is derived from an EMBL/GenBank/DDBJ whole genome shotgun (WGS) entry which is preliminary data.</text>
</comment>
<dbReference type="InterPro" id="IPR027417">
    <property type="entry name" value="P-loop_NTPase"/>
</dbReference>
<comment type="subcellular location">
    <subcellularLocation>
        <location evidence="1">Nucleus</location>
    </subcellularLocation>
</comment>
<evidence type="ECO:0000256" key="6">
    <source>
        <dbReference type="ARBA" id="ARBA00023125"/>
    </source>
</evidence>
<dbReference type="InterPro" id="IPR044574">
    <property type="entry name" value="ARIP4-like"/>
</dbReference>
<evidence type="ECO:0000313" key="8">
    <source>
        <dbReference type="EMBL" id="CAF4283378.1"/>
    </source>
</evidence>
<evidence type="ECO:0000256" key="1">
    <source>
        <dbReference type="ARBA" id="ARBA00004123"/>
    </source>
</evidence>
<evidence type="ECO:0000256" key="3">
    <source>
        <dbReference type="ARBA" id="ARBA00022741"/>
    </source>
</evidence>
<accession>A0A8S2TDL2</accession>
<feature type="non-terminal residue" evidence="8">
    <location>
        <position position="93"/>
    </location>
</feature>
<dbReference type="PANTHER" id="PTHR45797">
    <property type="entry name" value="RAD54-LIKE"/>
    <property type="match status" value="1"/>
</dbReference>
<evidence type="ECO:0000256" key="2">
    <source>
        <dbReference type="ARBA" id="ARBA00007025"/>
    </source>
</evidence>
<organism evidence="8 9">
    <name type="scientific">Rotaria magnacalcarata</name>
    <dbReference type="NCBI Taxonomy" id="392030"/>
    <lineage>
        <taxon>Eukaryota</taxon>
        <taxon>Metazoa</taxon>
        <taxon>Spiralia</taxon>
        <taxon>Gnathifera</taxon>
        <taxon>Rotifera</taxon>
        <taxon>Eurotatoria</taxon>
        <taxon>Bdelloidea</taxon>
        <taxon>Philodinida</taxon>
        <taxon>Philodinidae</taxon>
        <taxon>Rotaria</taxon>
    </lineage>
</organism>
<dbReference type="PANTHER" id="PTHR45797:SF3">
    <property type="entry name" value="TRANSCRIPTIONAL REGULATOR ATRX HOMOLOG"/>
    <property type="match status" value="1"/>
</dbReference>
<keyword evidence="3" id="KW-0547">Nucleotide-binding</keyword>
<proteinExistence type="inferred from homology"/>
<dbReference type="GO" id="GO:0016887">
    <property type="term" value="F:ATP hydrolysis activity"/>
    <property type="evidence" value="ECO:0007669"/>
    <property type="project" value="InterPro"/>
</dbReference>
<dbReference type="GO" id="GO:0003677">
    <property type="term" value="F:DNA binding"/>
    <property type="evidence" value="ECO:0007669"/>
    <property type="project" value="UniProtKB-KW"/>
</dbReference>
<dbReference type="Proteomes" id="UP000676336">
    <property type="component" value="Unassembled WGS sequence"/>
</dbReference>
<dbReference type="GO" id="GO:0005634">
    <property type="term" value="C:nucleus"/>
    <property type="evidence" value="ECO:0007669"/>
    <property type="project" value="UniProtKB-SubCell"/>
</dbReference>
<keyword evidence="5" id="KW-0067">ATP-binding</keyword>
<protein>
    <submittedName>
        <fullName evidence="8">Uncharacterized protein</fullName>
    </submittedName>
</protein>
<gene>
    <name evidence="8" type="ORF">SMN809_LOCUS25357</name>
</gene>
<reference evidence="8" key="1">
    <citation type="submission" date="2021-02" db="EMBL/GenBank/DDBJ databases">
        <authorList>
            <person name="Nowell W R."/>
        </authorList>
    </citation>
    <scope>NUCLEOTIDE SEQUENCE</scope>
</reference>
<dbReference type="EMBL" id="CAJOBI010033108">
    <property type="protein sequence ID" value="CAF4283378.1"/>
    <property type="molecule type" value="Genomic_DNA"/>
</dbReference>
<keyword evidence="4" id="KW-0378">Hydrolase</keyword>
<name>A0A8S2TDL2_9BILA</name>
<evidence type="ECO:0000313" key="9">
    <source>
        <dbReference type="Proteomes" id="UP000676336"/>
    </source>
</evidence>
<dbReference type="AlphaFoldDB" id="A0A8S2TDL2"/>
<dbReference type="Gene3D" id="3.40.50.300">
    <property type="entry name" value="P-loop containing nucleotide triphosphate hydrolases"/>
    <property type="match status" value="1"/>
</dbReference>
<comment type="similarity">
    <text evidence="2">Belongs to the SNF2/RAD54 helicase family.</text>
</comment>
<evidence type="ECO:0000256" key="4">
    <source>
        <dbReference type="ARBA" id="ARBA00022806"/>
    </source>
</evidence>
<dbReference type="Gene3D" id="1.20.120.850">
    <property type="entry name" value="SWI2/SNF2 ATPases, N-terminal domain"/>
    <property type="match status" value="1"/>
</dbReference>
<sequence>MEEKIYKRQITKQAMSQRVVDSKQLDRHFTNDELSQLYQFEPDNQDDPLDKYDADRVKDKVLRKLMDQYADLIVSYREHDSLLIHRDEQNLTE</sequence>
<evidence type="ECO:0000256" key="5">
    <source>
        <dbReference type="ARBA" id="ARBA00022840"/>
    </source>
</evidence>
<evidence type="ECO:0000256" key="7">
    <source>
        <dbReference type="ARBA" id="ARBA00023242"/>
    </source>
</evidence>
<keyword evidence="7" id="KW-0539">Nucleus</keyword>
<keyword evidence="6" id="KW-0238">DNA-binding</keyword>